<evidence type="ECO:0000313" key="2">
    <source>
        <dbReference type="Proteomes" id="UP000525078"/>
    </source>
</evidence>
<name>A0A7J6ERB5_CANSA</name>
<dbReference type="EMBL" id="JAATIP010000196">
    <property type="protein sequence ID" value="KAF4360963.1"/>
    <property type="molecule type" value="Genomic_DNA"/>
</dbReference>
<evidence type="ECO:0000313" key="1">
    <source>
        <dbReference type="EMBL" id="KAF4360963.1"/>
    </source>
</evidence>
<dbReference type="AlphaFoldDB" id="A0A7J6ERB5"/>
<gene>
    <name evidence="1" type="ORF">F8388_016772</name>
</gene>
<sequence length="59" mass="6895">MSTTVALTGEPILSKLDRLDNMGFVTEFLMFRNMWACWDFGNKEHIFWIGQTLLVQNIN</sequence>
<accession>A0A7J6ERB5</accession>
<reference evidence="1 2" key="1">
    <citation type="journal article" date="2020" name="bioRxiv">
        <title>Sequence and annotation of 42 cannabis genomes reveals extensive copy number variation in cannabinoid synthesis and pathogen resistance genes.</title>
        <authorList>
            <person name="Mckernan K.J."/>
            <person name="Helbert Y."/>
            <person name="Kane L.T."/>
            <person name="Ebling H."/>
            <person name="Zhang L."/>
            <person name="Liu B."/>
            <person name="Eaton Z."/>
            <person name="Mclaughlin S."/>
            <person name="Kingan S."/>
            <person name="Baybayan P."/>
            <person name="Concepcion G."/>
            <person name="Jordan M."/>
            <person name="Riva A."/>
            <person name="Barbazuk W."/>
            <person name="Harkins T."/>
        </authorList>
    </citation>
    <scope>NUCLEOTIDE SEQUENCE [LARGE SCALE GENOMIC DNA]</scope>
    <source>
        <strain evidence="2">cv. Jamaican Lion 4</strain>
        <tissue evidence="1">Leaf</tissue>
    </source>
</reference>
<proteinExistence type="predicted"/>
<dbReference type="Proteomes" id="UP000525078">
    <property type="component" value="Unassembled WGS sequence"/>
</dbReference>
<comment type="caution">
    <text evidence="1">The sequence shown here is derived from an EMBL/GenBank/DDBJ whole genome shotgun (WGS) entry which is preliminary data.</text>
</comment>
<organism evidence="1 2">
    <name type="scientific">Cannabis sativa</name>
    <name type="common">Hemp</name>
    <name type="synonym">Marijuana</name>
    <dbReference type="NCBI Taxonomy" id="3483"/>
    <lineage>
        <taxon>Eukaryota</taxon>
        <taxon>Viridiplantae</taxon>
        <taxon>Streptophyta</taxon>
        <taxon>Embryophyta</taxon>
        <taxon>Tracheophyta</taxon>
        <taxon>Spermatophyta</taxon>
        <taxon>Magnoliopsida</taxon>
        <taxon>eudicotyledons</taxon>
        <taxon>Gunneridae</taxon>
        <taxon>Pentapetalae</taxon>
        <taxon>rosids</taxon>
        <taxon>fabids</taxon>
        <taxon>Rosales</taxon>
        <taxon>Cannabaceae</taxon>
        <taxon>Cannabis</taxon>
    </lineage>
</organism>
<protein>
    <submittedName>
        <fullName evidence="1">Uncharacterized protein</fullName>
    </submittedName>
</protein>